<reference evidence="2 3" key="1">
    <citation type="submission" date="2021-05" db="EMBL/GenBank/DDBJ databases">
        <title>A Polyphasic approach of four new species of the genus Ohtaekwangia: Ohtaekwangia histidinii sp. nov., Ohtaekwangia cretensis sp. nov., Ohtaekwangia indiensis sp. nov., Ohtaekwangia reichenbachii sp. nov. from diverse environment.</title>
        <authorList>
            <person name="Octaviana S."/>
        </authorList>
    </citation>
    <scope>NUCLEOTIDE SEQUENCE [LARGE SCALE GENOMIC DNA]</scope>
    <source>
        <strain evidence="2 3">PWU37</strain>
    </source>
</reference>
<evidence type="ECO:0000259" key="1">
    <source>
        <dbReference type="Pfam" id="PF12706"/>
    </source>
</evidence>
<dbReference type="AlphaFoldDB" id="A0AAP2DGG1"/>
<accession>A0AAP2DGG1</accession>
<dbReference type="GO" id="GO:0008270">
    <property type="term" value="F:zinc ion binding"/>
    <property type="evidence" value="ECO:0007669"/>
    <property type="project" value="InterPro"/>
</dbReference>
<dbReference type="InterPro" id="IPR024884">
    <property type="entry name" value="NAPE-PLD"/>
</dbReference>
<proteinExistence type="predicted"/>
<dbReference type="Pfam" id="PF12706">
    <property type="entry name" value="Lactamase_B_2"/>
    <property type="match status" value="1"/>
</dbReference>
<dbReference type="GO" id="GO:0070290">
    <property type="term" value="F:N-acylphosphatidylethanolamine-specific phospholipase D activity"/>
    <property type="evidence" value="ECO:0007669"/>
    <property type="project" value="InterPro"/>
</dbReference>
<dbReference type="PANTHER" id="PTHR15032">
    <property type="entry name" value="N-ACYL-PHOSPHATIDYLETHANOLAMINE-HYDROLYZING PHOSPHOLIPASE D"/>
    <property type="match status" value="1"/>
</dbReference>
<organism evidence="2 3">
    <name type="scientific">Dawidia soli</name>
    <dbReference type="NCBI Taxonomy" id="2782352"/>
    <lineage>
        <taxon>Bacteria</taxon>
        <taxon>Pseudomonadati</taxon>
        <taxon>Bacteroidota</taxon>
        <taxon>Cytophagia</taxon>
        <taxon>Cytophagales</taxon>
        <taxon>Chryseotaleaceae</taxon>
        <taxon>Dawidia</taxon>
    </lineage>
</organism>
<dbReference type="InterPro" id="IPR001279">
    <property type="entry name" value="Metallo-B-lactamas"/>
</dbReference>
<dbReference type="PANTHER" id="PTHR15032:SF4">
    <property type="entry name" value="N-ACYL-PHOSPHATIDYLETHANOLAMINE-HYDROLYZING PHOSPHOLIPASE D"/>
    <property type="match status" value="1"/>
</dbReference>
<feature type="domain" description="Metallo-beta-lactamase" evidence="1">
    <location>
        <begin position="116"/>
        <end position="312"/>
    </location>
</feature>
<name>A0AAP2DGG1_9BACT</name>
<gene>
    <name evidence="2" type="ORF">KK078_27035</name>
</gene>
<dbReference type="Proteomes" id="UP001319180">
    <property type="component" value="Unassembled WGS sequence"/>
</dbReference>
<dbReference type="PIRSF" id="PIRSF038896">
    <property type="entry name" value="NAPE-PLD"/>
    <property type="match status" value="1"/>
</dbReference>
<protein>
    <submittedName>
        <fullName evidence="2">MBL fold metallo-hydrolase</fullName>
    </submittedName>
</protein>
<dbReference type="RefSeq" id="WP_254093468.1">
    <property type="nucleotide sequence ID" value="NZ_JAHESC010000060.1"/>
</dbReference>
<dbReference type="EMBL" id="JAHESC010000060">
    <property type="protein sequence ID" value="MBT1690250.1"/>
    <property type="molecule type" value="Genomic_DNA"/>
</dbReference>
<evidence type="ECO:0000313" key="3">
    <source>
        <dbReference type="Proteomes" id="UP001319180"/>
    </source>
</evidence>
<dbReference type="InterPro" id="IPR036866">
    <property type="entry name" value="RibonucZ/Hydroxyglut_hydro"/>
</dbReference>
<comment type="caution">
    <text evidence="2">The sequence shown here is derived from an EMBL/GenBank/DDBJ whole genome shotgun (WGS) entry which is preliminary data.</text>
</comment>
<dbReference type="SUPFAM" id="SSF56281">
    <property type="entry name" value="Metallo-hydrolase/oxidoreductase"/>
    <property type="match status" value="1"/>
</dbReference>
<dbReference type="GO" id="GO:0005737">
    <property type="term" value="C:cytoplasm"/>
    <property type="evidence" value="ECO:0007669"/>
    <property type="project" value="TreeGrafter"/>
</dbReference>
<dbReference type="Gene3D" id="3.60.15.10">
    <property type="entry name" value="Ribonuclease Z/Hydroxyacylglutathione hydrolase-like"/>
    <property type="match status" value="1"/>
</dbReference>
<sequence length="362" mass="40805">MMIAFFIVVALAVAVFLFMQQPSFGKLPSGERLARIERSPHYKNGHFENILPTAMMADDVSYPDMLRKFFFATDPLREPDHVLPAVKTDLRALGGREPVIVWFGHSSYFLRIDGKNILVDPVFSKRASPVQYAGSEQFAGTGIYSADDFPDIDLLIITHDHYDHLDYSTIKKIHTRTHAIYTSLGVGSHLAYWGVPESKIHELDWWEQANALPGIELTATPARHFSGRGFVRNKTLWSSFVLKTATHKIFVGGDSGYDPSFKNIGDTFGPFDLALLESGQYDKQWPFIHMMPEETVQAAKDLQTKVLMPVHWAKFRLALHPWNEPIQRVTKKAAEEGMAIATPKVGEVIVVGGGYPTDTWWE</sequence>
<evidence type="ECO:0000313" key="2">
    <source>
        <dbReference type="EMBL" id="MBT1690250.1"/>
    </source>
</evidence>
<keyword evidence="3" id="KW-1185">Reference proteome</keyword>